<evidence type="ECO:0000313" key="3">
    <source>
        <dbReference type="EMBL" id="OMP10036.1"/>
    </source>
</evidence>
<feature type="domain" description="Ty3 transposon capsid-like protein" evidence="2">
    <location>
        <begin position="60"/>
        <end position="202"/>
    </location>
</feature>
<evidence type="ECO:0000313" key="4">
    <source>
        <dbReference type="Proteomes" id="UP000187203"/>
    </source>
</evidence>
<gene>
    <name evidence="3" type="ORF">COLO4_04887</name>
</gene>
<evidence type="ECO:0000256" key="1">
    <source>
        <dbReference type="SAM" id="MobiDB-lite"/>
    </source>
</evidence>
<dbReference type="AlphaFoldDB" id="A0A1R3KSH5"/>
<sequence>MEGSNAASQSSHPRSSIVDFPNSSNAAQTEATRVFTKHSKLECPRFNGDDFIGWRSKIEQFFLADRTAEPDKIQLVMMHLEGRALQWHLHYLRNLGNLEFIPWTQYVAAMQSRFSSTKYFDALAELVMLRQNGTVDEYYDDFEKLLNMIDLKDHQALSICLTNIKPELLREVRKDHPADLDSAVNLAREIEALYLSPSQKGNTSSL</sequence>
<evidence type="ECO:0000259" key="2">
    <source>
        <dbReference type="Pfam" id="PF19259"/>
    </source>
</evidence>
<dbReference type="Pfam" id="PF19259">
    <property type="entry name" value="Ty3_capsid"/>
    <property type="match status" value="1"/>
</dbReference>
<organism evidence="3 4">
    <name type="scientific">Corchorus olitorius</name>
    <dbReference type="NCBI Taxonomy" id="93759"/>
    <lineage>
        <taxon>Eukaryota</taxon>
        <taxon>Viridiplantae</taxon>
        <taxon>Streptophyta</taxon>
        <taxon>Embryophyta</taxon>
        <taxon>Tracheophyta</taxon>
        <taxon>Spermatophyta</taxon>
        <taxon>Magnoliopsida</taxon>
        <taxon>eudicotyledons</taxon>
        <taxon>Gunneridae</taxon>
        <taxon>Pentapetalae</taxon>
        <taxon>rosids</taxon>
        <taxon>malvids</taxon>
        <taxon>Malvales</taxon>
        <taxon>Malvaceae</taxon>
        <taxon>Grewioideae</taxon>
        <taxon>Apeibeae</taxon>
        <taxon>Corchorus</taxon>
    </lineage>
</organism>
<dbReference type="Proteomes" id="UP000187203">
    <property type="component" value="Unassembled WGS sequence"/>
</dbReference>
<dbReference type="OrthoDB" id="1002571at2759"/>
<dbReference type="EMBL" id="AWUE01012059">
    <property type="protein sequence ID" value="OMP10036.1"/>
    <property type="molecule type" value="Genomic_DNA"/>
</dbReference>
<feature type="non-terminal residue" evidence="3">
    <location>
        <position position="206"/>
    </location>
</feature>
<feature type="region of interest" description="Disordered" evidence="1">
    <location>
        <begin position="1"/>
        <end position="23"/>
    </location>
</feature>
<accession>A0A1R3KSH5</accession>
<keyword evidence="4" id="KW-1185">Reference proteome</keyword>
<dbReference type="InterPro" id="IPR045358">
    <property type="entry name" value="Ty3_capsid"/>
</dbReference>
<name>A0A1R3KSH5_9ROSI</name>
<reference evidence="4" key="1">
    <citation type="submission" date="2013-09" db="EMBL/GenBank/DDBJ databases">
        <title>Corchorus olitorius genome sequencing.</title>
        <authorList>
            <person name="Alam M."/>
            <person name="Haque M.S."/>
            <person name="Islam M.S."/>
            <person name="Emdad E.M."/>
            <person name="Islam M.M."/>
            <person name="Ahmed B."/>
            <person name="Halim A."/>
            <person name="Hossen Q.M.M."/>
            <person name="Hossain M.Z."/>
            <person name="Ahmed R."/>
            <person name="Khan M.M."/>
            <person name="Islam R."/>
            <person name="Rashid M.M."/>
            <person name="Khan S.A."/>
            <person name="Rahman M.S."/>
            <person name="Alam M."/>
            <person name="Yahiya A.S."/>
            <person name="Khan M.S."/>
            <person name="Azam M.S."/>
            <person name="Haque T."/>
            <person name="Lashkar M.Z.H."/>
            <person name="Akhand A.I."/>
            <person name="Morshed G."/>
            <person name="Roy S."/>
            <person name="Uddin K.S."/>
            <person name="Rabeya T."/>
            <person name="Hossain A.S."/>
            <person name="Chowdhury A."/>
            <person name="Snigdha A.R."/>
            <person name="Mortoza M.S."/>
            <person name="Matin S.A."/>
            <person name="Hoque S.M.E."/>
            <person name="Islam M.K."/>
            <person name="Roy D.K."/>
            <person name="Haider R."/>
            <person name="Moosa M.M."/>
            <person name="Elias S.M."/>
            <person name="Hasan A.M."/>
            <person name="Jahan S."/>
            <person name="Shafiuddin M."/>
            <person name="Mahmood N."/>
            <person name="Shommy N.S."/>
        </authorList>
    </citation>
    <scope>NUCLEOTIDE SEQUENCE [LARGE SCALE GENOMIC DNA]</scope>
    <source>
        <strain evidence="4">cv. O-4</strain>
    </source>
</reference>
<proteinExistence type="predicted"/>
<feature type="compositionally biased region" description="Polar residues" evidence="1">
    <location>
        <begin position="1"/>
        <end position="14"/>
    </location>
</feature>
<comment type="caution">
    <text evidence="3">The sequence shown here is derived from an EMBL/GenBank/DDBJ whole genome shotgun (WGS) entry which is preliminary data.</text>
</comment>
<protein>
    <submittedName>
        <fullName evidence="3">Retrotransposon gag protein</fullName>
    </submittedName>
</protein>